<dbReference type="InterPro" id="IPR009097">
    <property type="entry name" value="Cyclic_Pdiesterase"/>
</dbReference>
<dbReference type="Gene3D" id="3.90.1140.10">
    <property type="entry name" value="Cyclic phosphodiesterase"/>
    <property type="match status" value="1"/>
</dbReference>
<proteinExistence type="predicted"/>
<dbReference type="AlphaFoldDB" id="A0A7K1V9Q6"/>
<comment type="caution">
    <text evidence="1">The sequence shown here is derived from an EMBL/GenBank/DDBJ whole genome shotgun (WGS) entry which is preliminary data.</text>
</comment>
<keyword evidence="2" id="KW-1185">Reference proteome</keyword>
<evidence type="ECO:0000313" key="2">
    <source>
        <dbReference type="Proteomes" id="UP000466794"/>
    </source>
</evidence>
<dbReference type="EMBL" id="WRPP01000012">
    <property type="protein sequence ID" value="MVU83231.1"/>
    <property type="molecule type" value="Genomic_DNA"/>
</dbReference>
<accession>A0A7K1V9Q6</accession>
<dbReference type="RefSeq" id="WP_157392792.1">
    <property type="nucleotide sequence ID" value="NZ_WRPP01000012.1"/>
</dbReference>
<protein>
    <submittedName>
        <fullName evidence="1">2'-5' RNA ligase family protein</fullName>
    </submittedName>
</protein>
<sequence>MVQSVELVLDAAAEARTRRQWALLRELGLHAPGPDHRPHITVAVAAEIWPRLDKALGRQDFQPFEVRLGGLLVFGSHAPILVRAVVPAAPLIALQHRLFQVIEDCPGIPANVRPDRWTPHLTLARRLRPGQFDAALDAVAWDKDSPATVVGIRRWDGERHVEWPIAGAERL</sequence>
<gene>
    <name evidence="1" type="ORF">GPX89_39075</name>
</gene>
<dbReference type="GO" id="GO:0016874">
    <property type="term" value="F:ligase activity"/>
    <property type="evidence" value="ECO:0007669"/>
    <property type="project" value="UniProtKB-KW"/>
</dbReference>
<dbReference type="Proteomes" id="UP000466794">
    <property type="component" value="Unassembled WGS sequence"/>
</dbReference>
<keyword evidence="1" id="KW-0436">Ligase</keyword>
<organism evidence="1 2">
    <name type="scientific">Nocardia terrae</name>
    <dbReference type="NCBI Taxonomy" id="2675851"/>
    <lineage>
        <taxon>Bacteria</taxon>
        <taxon>Bacillati</taxon>
        <taxon>Actinomycetota</taxon>
        <taxon>Actinomycetes</taxon>
        <taxon>Mycobacteriales</taxon>
        <taxon>Nocardiaceae</taxon>
        <taxon>Nocardia</taxon>
    </lineage>
</organism>
<dbReference type="SUPFAM" id="SSF55144">
    <property type="entry name" value="LigT-like"/>
    <property type="match status" value="1"/>
</dbReference>
<dbReference type="Pfam" id="PF13563">
    <property type="entry name" value="2_5_RNA_ligase2"/>
    <property type="match status" value="1"/>
</dbReference>
<evidence type="ECO:0000313" key="1">
    <source>
        <dbReference type="EMBL" id="MVU83231.1"/>
    </source>
</evidence>
<name>A0A7K1V9Q6_9NOCA</name>
<reference evidence="1 2" key="1">
    <citation type="submission" date="2019-12" db="EMBL/GenBank/DDBJ databases">
        <title>Nocardia sp. nov. ET3-3 isolated from soil.</title>
        <authorList>
            <person name="Kanchanasin P."/>
            <person name="Tanasupawat S."/>
            <person name="Yuki M."/>
            <person name="Kudo T."/>
        </authorList>
    </citation>
    <scope>NUCLEOTIDE SEQUENCE [LARGE SCALE GENOMIC DNA]</scope>
    <source>
        <strain evidence="1 2">ET3-3</strain>
    </source>
</reference>